<gene>
    <name evidence="3" type="ORF">SAMN02799620_04290</name>
</gene>
<dbReference type="PANTHER" id="PTHR48228:SF6">
    <property type="entry name" value="L-CARNITINE COA-TRANSFERASE"/>
    <property type="match status" value="1"/>
</dbReference>
<dbReference type="STRING" id="1502745.SAMN02799620_04290"/>
<evidence type="ECO:0000313" key="3">
    <source>
        <dbReference type="EMBL" id="SCX27360.1"/>
    </source>
</evidence>
<dbReference type="SUPFAM" id="SSF89796">
    <property type="entry name" value="CoA-transferase family III (CaiB/BaiF)"/>
    <property type="match status" value="2"/>
</dbReference>
<dbReference type="Proteomes" id="UP000199707">
    <property type="component" value="Unassembled WGS sequence"/>
</dbReference>
<comment type="similarity">
    <text evidence="1">Belongs to the CoA-transferase III family.</text>
</comment>
<dbReference type="GO" id="GO:0016740">
    <property type="term" value="F:transferase activity"/>
    <property type="evidence" value="ECO:0007669"/>
    <property type="project" value="UniProtKB-KW"/>
</dbReference>
<proteinExistence type="inferred from homology"/>
<evidence type="ECO:0000256" key="2">
    <source>
        <dbReference type="ARBA" id="ARBA00022679"/>
    </source>
</evidence>
<accession>A0A1G4WQ93</accession>
<dbReference type="Gene3D" id="3.40.50.10540">
    <property type="entry name" value="Crotonobetainyl-coa:carnitine coa-transferase, domain 1"/>
    <property type="match status" value="2"/>
</dbReference>
<dbReference type="InterPro" id="IPR003673">
    <property type="entry name" value="CoA-Trfase_fam_III"/>
</dbReference>
<dbReference type="InterPro" id="IPR044855">
    <property type="entry name" value="CoA-Trfase_III_dom3_sf"/>
</dbReference>
<evidence type="ECO:0000313" key="4">
    <source>
        <dbReference type="Proteomes" id="UP000199707"/>
    </source>
</evidence>
<dbReference type="PANTHER" id="PTHR48228">
    <property type="entry name" value="SUCCINYL-COA--D-CITRAMALATE COA-TRANSFERASE"/>
    <property type="match status" value="1"/>
</dbReference>
<dbReference type="InterPro" id="IPR050509">
    <property type="entry name" value="CoA-transferase_III"/>
</dbReference>
<dbReference type="Pfam" id="PF02515">
    <property type="entry name" value="CoA_transf_3"/>
    <property type="match status" value="2"/>
</dbReference>
<keyword evidence="2 3" id="KW-0808">Transferase</keyword>
<dbReference type="EMBL" id="FMUB01000009">
    <property type="protein sequence ID" value="SCX27360.1"/>
    <property type="molecule type" value="Genomic_DNA"/>
</dbReference>
<reference evidence="4" key="1">
    <citation type="submission" date="2016-10" db="EMBL/GenBank/DDBJ databases">
        <authorList>
            <person name="Varghese N."/>
            <person name="Submissions S."/>
        </authorList>
    </citation>
    <scope>NUCLEOTIDE SEQUENCE [LARGE SCALE GENOMIC DNA]</scope>
    <source>
        <strain evidence="4">UNC267MFSha1.1M11</strain>
    </source>
</reference>
<evidence type="ECO:0000256" key="1">
    <source>
        <dbReference type="ARBA" id="ARBA00008383"/>
    </source>
</evidence>
<dbReference type="InterPro" id="IPR023606">
    <property type="entry name" value="CoA-Trfase_III_dom_1_sf"/>
</dbReference>
<dbReference type="Gene3D" id="3.30.1540.10">
    <property type="entry name" value="formyl-coa transferase, domain 3"/>
    <property type="match status" value="2"/>
</dbReference>
<dbReference type="RefSeq" id="WP_235632988.1">
    <property type="nucleotide sequence ID" value="NZ_FMUB01000009.1"/>
</dbReference>
<name>A0A1G4WQ93_9MYCO</name>
<protein>
    <submittedName>
        <fullName evidence="3">Crotonobetainyl-CoA:carnitine CoA-transferase CaiB</fullName>
    </submittedName>
</protein>
<sequence length="787" mass="83623">MPGYDAVSHPLAGVRVLELTDGPADGIARLFADLGADILKIERPGGGAARVGAPTLAGASVSFALDNANKRSAILDPLDPDDRRRLDELASGADILIGDEFIAAFGTTVAELASGHPELVAAVITDFGTDGPHAWWTATDPVLYAMSTALSRSGPPTGTPVLPPAGIASATAAVQAAWAILVAYYHRLRTGRGGCIDFSRFEAVLQALDPPFGSEGQAASGQKRSTWRGRPRNQQIYPTFRCRDGFVRICLLSPRQWRGMRAWLGEPEEFSDPKFDSIGARYAATRELNAVIADLFARGTMADLVAEGQARGVPIAAVQSPAEALASDHFRAVGALVDAQLAPGTDTVVPVGAFVIDDLHHGFARTAPQPGADRAEWVSARTAVKLPAADRPFDGLRILDLGVIVAGGELGRLFADLGAEVIKVESAAYPDGLRQAPPGRPMSRSWALTHRNESSLGLDLRHPRGAEIFTGLVARSDAVFANFKPGTLAALGFSYQQLTDINARIVLAESSAFGDRGPWSQRMGYGPLVRATTGVTRLWRAPGGSDDELAQFFDATTIFPDHVVARITALATLAALIRRERTGQGAHVHISQAEVAVNQLATAYVIEAARVAGLPVVPDTAVHAVCPCAGEDEWCVISVRHDADRAALAGIVGVEMPTAAPELIAVLSAFTMQRDKHDVAEVLQHSGVPAGPMNRAADILIDPQVRHRGLYTDLVHPLFEEPMPTETGPARYHHIPPAPLRPAPLPGEHTRDICHRVLALDDTAIDRLITDGVLFAGTDPNDPRSSL</sequence>
<dbReference type="AlphaFoldDB" id="A0A1G4WQ93"/>
<organism evidence="3 4">
    <name type="scientific">Mycolicibacterium fluoranthenivorans</name>
    <dbReference type="NCBI Taxonomy" id="258505"/>
    <lineage>
        <taxon>Bacteria</taxon>
        <taxon>Bacillati</taxon>
        <taxon>Actinomycetota</taxon>
        <taxon>Actinomycetes</taxon>
        <taxon>Mycobacteriales</taxon>
        <taxon>Mycobacteriaceae</taxon>
        <taxon>Mycolicibacterium</taxon>
    </lineage>
</organism>